<evidence type="ECO:0000256" key="1">
    <source>
        <dbReference type="ARBA" id="ARBA00001663"/>
    </source>
</evidence>
<reference evidence="18" key="3">
    <citation type="submission" date="2015-04" db="UniProtKB">
        <authorList>
            <consortium name="EnsemblPlants"/>
        </authorList>
    </citation>
    <scope>IDENTIFICATION</scope>
</reference>
<dbReference type="Proteomes" id="UP000032180">
    <property type="component" value="Chromosome 10"/>
</dbReference>
<keyword evidence="13" id="KW-0694">RNA-binding</keyword>
<evidence type="ECO:0000313" key="18">
    <source>
        <dbReference type="EnsemblPlants" id="LPERR10G01030.1"/>
    </source>
</evidence>
<evidence type="ECO:0000256" key="9">
    <source>
        <dbReference type="ARBA" id="ARBA00022722"/>
    </source>
</evidence>
<evidence type="ECO:0000256" key="10">
    <source>
        <dbReference type="ARBA" id="ARBA00022723"/>
    </source>
</evidence>
<dbReference type="STRING" id="77586.A0A0D9XHI8"/>
<keyword evidence="8" id="KW-0963">Cytoplasm</keyword>
<evidence type="ECO:0000256" key="11">
    <source>
        <dbReference type="ARBA" id="ARBA00022801"/>
    </source>
</evidence>
<reference evidence="19" key="2">
    <citation type="submission" date="2013-12" db="EMBL/GenBank/DDBJ databases">
        <authorList>
            <person name="Yu Y."/>
            <person name="Lee S."/>
            <person name="de Baynast K."/>
            <person name="Wissotski M."/>
            <person name="Liu L."/>
            <person name="Talag J."/>
            <person name="Goicoechea J."/>
            <person name="Angelova A."/>
            <person name="Jetty R."/>
            <person name="Kudrna D."/>
            <person name="Golser W."/>
            <person name="Rivera L."/>
            <person name="Zhang J."/>
            <person name="Wing R."/>
        </authorList>
    </citation>
    <scope>NUCLEOTIDE SEQUENCE</scope>
</reference>
<reference evidence="18 19" key="1">
    <citation type="submission" date="2012-08" db="EMBL/GenBank/DDBJ databases">
        <title>Oryza genome evolution.</title>
        <authorList>
            <person name="Wing R.A."/>
        </authorList>
    </citation>
    <scope>NUCLEOTIDE SEQUENCE</scope>
</reference>
<name>A0A0D9XHI8_9ORYZ</name>
<dbReference type="AlphaFoldDB" id="A0A0D9XHI8"/>
<dbReference type="GO" id="GO:0046872">
    <property type="term" value="F:metal ion binding"/>
    <property type="evidence" value="ECO:0007669"/>
    <property type="project" value="UniProtKB-KW"/>
</dbReference>
<keyword evidence="14" id="KW-0805">Transcription regulation</keyword>
<dbReference type="GO" id="GO:0005737">
    <property type="term" value="C:cytoplasm"/>
    <property type="evidence" value="ECO:0007669"/>
    <property type="project" value="UniProtKB-SubCell"/>
</dbReference>
<dbReference type="Pfam" id="PF04857">
    <property type="entry name" value="CAF1"/>
    <property type="match status" value="1"/>
</dbReference>
<evidence type="ECO:0000256" key="13">
    <source>
        <dbReference type="ARBA" id="ARBA00022884"/>
    </source>
</evidence>
<dbReference type="GO" id="GO:0005634">
    <property type="term" value="C:nucleus"/>
    <property type="evidence" value="ECO:0007669"/>
    <property type="project" value="UniProtKB-SubCell"/>
</dbReference>
<dbReference type="Gramene" id="LPERR10G01030.1">
    <property type="protein sequence ID" value="LPERR10G01030.1"/>
    <property type="gene ID" value="LPERR10G01030"/>
</dbReference>
<sequence length="303" mass="32884">MAASSLSMAPPPPPLMTTTPLFFYTHQRPPNVRVIKITSHNLHQELAVIASLLPRFPFVAVDTEFPGEVHHHQQRGLFGLTPDEQYTVVKANTDELHLLQLGITICDASGHLPVALDFDGSAVELTWEVDFSDFDLHRHRHAQESVAFLRAQGFDFVAARHAGVRAAAFAAALHVAGGILQLARGGGVTWITFGGMYDLAFLIKLVTGGAPLPETRAGFVARVGVFLGHQVFDGRLMARSAPFGFHGSVTAVADTLRLPPLLPRLHLAGPNSVMALHVFMELRRRLLHSGGHGVFSLQIEGLT</sequence>
<evidence type="ECO:0000256" key="6">
    <source>
        <dbReference type="ARBA" id="ARBA00011757"/>
    </source>
</evidence>
<evidence type="ECO:0000313" key="19">
    <source>
        <dbReference type="Proteomes" id="UP000032180"/>
    </source>
</evidence>
<dbReference type="GO" id="GO:0030014">
    <property type="term" value="C:CCR4-NOT complex"/>
    <property type="evidence" value="ECO:0007669"/>
    <property type="project" value="InterPro"/>
</dbReference>
<comment type="cofactor">
    <cofactor evidence="2">
        <name>a divalent metal cation</name>
        <dbReference type="ChEBI" id="CHEBI:60240"/>
    </cofactor>
</comment>
<comment type="similarity">
    <text evidence="5">Belongs to the CAF1 family.</text>
</comment>
<keyword evidence="9" id="KW-0540">Nuclease</keyword>
<protein>
    <recommendedName>
        <fullName evidence="7">poly(A)-specific ribonuclease</fullName>
        <ecNumber evidence="7">3.1.13.4</ecNumber>
    </recommendedName>
</protein>
<evidence type="ECO:0000256" key="14">
    <source>
        <dbReference type="ARBA" id="ARBA00023015"/>
    </source>
</evidence>
<dbReference type="EC" id="3.1.13.4" evidence="7"/>
<accession>A0A0D9XHI8</accession>
<dbReference type="InterPro" id="IPR006941">
    <property type="entry name" value="RNase_CAF1"/>
</dbReference>
<dbReference type="InterPro" id="IPR036397">
    <property type="entry name" value="RNaseH_sf"/>
</dbReference>
<dbReference type="HOGENOM" id="CLU_027974_1_1_1"/>
<keyword evidence="16" id="KW-0539">Nucleus</keyword>
<keyword evidence="12" id="KW-0269">Exonuclease</keyword>
<comment type="catalytic activity">
    <reaction evidence="1">
        <text>Exonucleolytic cleavage of poly(A) to 5'-AMP.</text>
        <dbReference type="EC" id="3.1.13.4"/>
    </reaction>
</comment>
<dbReference type="InterPro" id="IPR039637">
    <property type="entry name" value="CNOT7/CNOT8/Pop2"/>
</dbReference>
<dbReference type="GO" id="GO:0003723">
    <property type="term" value="F:RNA binding"/>
    <property type="evidence" value="ECO:0007669"/>
    <property type="project" value="UniProtKB-KW"/>
</dbReference>
<dbReference type="GO" id="GO:0004535">
    <property type="term" value="F:poly(A)-specific ribonuclease activity"/>
    <property type="evidence" value="ECO:0007669"/>
    <property type="project" value="UniProtKB-EC"/>
</dbReference>
<comment type="function">
    <text evidence="17">Ubiquitous transcription factor required for a diverse set of processes. It is a component of the CCR4 complex involved in the control of gene expression.</text>
</comment>
<evidence type="ECO:0000256" key="8">
    <source>
        <dbReference type="ARBA" id="ARBA00022490"/>
    </source>
</evidence>
<evidence type="ECO:0000256" key="2">
    <source>
        <dbReference type="ARBA" id="ARBA00001968"/>
    </source>
</evidence>
<keyword evidence="11" id="KW-0378">Hydrolase</keyword>
<dbReference type="PANTHER" id="PTHR10797">
    <property type="entry name" value="CCR4-NOT TRANSCRIPTION COMPLEX SUBUNIT"/>
    <property type="match status" value="1"/>
</dbReference>
<proteinExistence type="inferred from homology"/>
<dbReference type="InterPro" id="IPR012337">
    <property type="entry name" value="RNaseH-like_sf"/>
</dbReference>
<comment type="subunit">
    <text evidence="6">Component of the CCR4-NOT complex, at least composed of CRR4 and CAF1 proteins.</text>
</comment>
<evidence type="ECO:0000256" key="15">
    <source>
        <dbReference type="ARBA" id="ARBA00023163"/>
    </source>
</evidence>
<evidence type="ECO:0000256" key="12">
    <source>
        <dbReference type="ARBA" id="ARBA00022839"/>
    </source>
</evidence>
<keyword evidence="19" id="KW-1185">Reference proteome</keyword>
<organism evidence="18 19">
    <name type="scientific">Leersia perrieri</name>
    <dbReference type="NCBI Taxonomy" id="77586"/>
    <lineage>
        <taxon>Eukaryota</taxon>
        <taxon>Viridiplantae</taxon>
        <taxon>Streptophyta</taxon>
        <taxon>Embryophyta</taxon>
        <taxon>Tracheophyta</taxon>
        <taxon>Spermatophyta</taxon>
        <taxon>Magnoliopsida</taxon>
        <taxon>Liliopsida</taxon>
        <taxon>Poales</taxon>
        <taxon>Poaceae</taxon>
        <taxon>BOP clade</taxon>
        <taxon>Oryzoideae</taxon>
        <taxon>Oryzeae</taxon>
        <taxon>Oryzinae</taxon>
        <taxon>Leersia</taxon>
    </lineage>
</organism>
<evidence type="ECO:0000256" key="17">
    <source>
        <dbReference type="ARBA" id="ARBA00025148"/>
    </source>
</evidence>
<evidence type="ECO:0000256" key="5">
    <source>
        <dbReference type="ARBA" id="ARBA00008372"/>
    </source>
</evidence>
<dbReference type="EnsemblPlants" id="LPERR10G01030.1">
    <property type="protein sequence ID" value="LPERR10G01030.1"/>
    <property type="gene ID" value="LPERR10G01030"/>
</dbReference>
<comment type="subcellular location">
    <subcellularLocation>
        <location evidence="4">Cytoplasm</location>
    </subcellularLocation>
    <subcellularLocation>
        <location evidence="3">Nucleus</location>
    </subcellularLocation>
</comment>
<dbReference type="SUPFAM" id="SSF53098">
    <property type="entry name" value="Ribonuclease H-like"/>
    <property type="match status" value="1"/>
</dbReference>
<evidence type="ECO:0000256" key="4">
    <source>
        <dbReference type="ARBA" id="ARBA00004496"/>
    </source>
</evidence>
<dbReference type="eggNOG" id="KOG0304">
    <property type="taxonomic scope" value="Eukaryota"/>
</dbReference>
<evidence type="ECO:0000256" key="7">
    <source>
        <dbReference type="ARBA" id="ARBA00012161"/>
    </source>
</evidence>
<dbReference type="Gene3D" id="3.30.420.10">
    <property type="entry name" value="Ribonuclease H-like superfamily/Ribonuclease H"/>
    <property type="match status" value="1"/>
</dbReference>
<keyword evidence="10" id="KW-0479">Metal-binding</keyword>
<evidence type="ECO:0000256" key="16">
    <source>
        <dbReference type="ARBA" id="ARBA00023242"/>
    </source>
</evidence>
<evidence type="ECO:0000256" key="3">
    <source>
        <dbReference type="ARBA" id="ARBA00004123"/>
    </source>
</evidence>
<keyword evidence="15" id="KW-0804">Transcription</keyword>